<dbReference type="Proteomes" id="UP000054623">
    <property type="component" value="Unassembled WGS sequence"/>
</dbReference>
<evidence type="ECO:0000313" key="9">
    <source>
        <dbReference type="Proteomes" id="UP000054623"/>
    </source>
</evidence>
<dbReference type="Pfam" id="PF00015">
    <property type="entry name" value="MCPsignal"/>
    <property type="match status" value="1"/>
</dbReference>
<feature type="transmembrane region" description="Helical" evidence="4">
    <location>
        <begin position="193"/>
        <end position="213"/>
    </location>
</feature>
<dbReference type="CDD" id="cd06225">
    <property type="entry name" value="HAMP"/>
    <property type="match status" value="1"/>
</dbReference>
<accession>A0A098AXT1</accession>
<dbReference type="EMBL" id="LOCK01000039">
    <property type="protein sequence ID" value="KTE90361.1"/>
    <property type="molecule type" value="Genomic_DNA"/>
</dbReference>
<dbReference type="Gene3D" id="1.10.287.950">
    <property type="entry name" value="Methyl-accepting chemotaxis protein"/>
    <property type="match status" value="1"/>
</dbReference>
<evidence type="ECO:0000256" key="4">
    <source>
        <dbReference type="SAM" id="Phobius"/>
    </source>
</evidence>
<keyword evidence="1 3" id="KW-0807">Transducer</keyword>
<dbReference type="Gene3D" id="6.10.340.10">
    <property type="match status" value="1"/>
</dbReference>
<dbReference type="CDD" id="cd11386">
    <property type="entry name" value="MCP_signal"/>
    <property type="match status" value="1"/>
</dbReference>
<dbReference type="OrthoDB" id="1790929at2"/>
<evidence type="ECO:0000256" key="2">
    <source>
        <dbReference type="ARBA" id="ARBA00029447"/>
    </source>
</evidence>
<dbReference type="Pfam" id="PF00672">
    <property type="entry name" value="HAMP"/>
    <property type="match status" value="1"/>
</dbReference>
<dbReference type="PATRIC" id="fig|49338.4.peg.1123"/>
<dbReference type="InterPro" id="IPR004090">
    <property type="entry name" value="Chemotax_Me-accpt_rcpt"/>
</dbReference>
<dbReference type="GO" id="GO:0004888">
    <property type="term" value="F:transmembrane signaling receptor activity"/>
    <property type="evidence" value="ECO:0007669"/>
    <property type="project" value="InterPro"/>
</dbReference>
<sequence length="572" mass="61194">MQMLRNLTTAKKIISIILLMSLFILSVGGVGYSYTHVVSSEITDMYSNNLLPVKWLNQVRADNRLVEELSMKIMLTDQDQATEDEELKTINETIAEIQTLISQYKGTALDSFESEKLASITKNLDAYGTVHEKVLNLAASGEKTTAYAQFTENAAPLMMDINSALNELADYKSQKADQEMNNALAGRDMAKKMILIITLIAIVVSLTVGLMAARTISKPLAAAVKQIGQVAEGNLDIEQVKVNAADEVGQLGIAVNTMLVKMRELVTHVADSANIVSSSAEELSASSEQSAYANNQIADAIKDVAWGAEKQVAQINETSRVFEQISAHIQQIAVNTNQVVTLSDKTDESASYGGTAISSAVSQMRNIEKTVETSAEMVAKLGEKSGEIDQIVTAISQIAAQTNLLALNAAIEAARAGESGRGFAVVADEVRKLAEQSQNASKQIAEMIREVQEGTKKAMAAMKAGSHEVKIGTEVVNNAGVAFADIVTLINQVSGKMREIALAIQHVADGSQQIAASVHEISEISVDTAEHVHTVSAATQEQTASVEQIAASSQNLSSMAAELLASIHKFKV</sequence>
<evidence type="ECO:0000259" key="5">
    <source>
        <dbReference type="PROSITE" id="PS50111"/>
    </source>
</evidence>
<reference evidence="7" key="1">
    <citation type="submission" date="2014-07" db="EMBL/GenBank/DDBJ databases">
        <authorList>
            <person name="Hornung V.Bastian."/>
        </authorList>
    </citation>
    <scope>NUCLEOTIDE SEQUENCE</scope>
    <source>
        <strain evidence="7">PCE-S</strain>
    </source>
</reference>
<dbReference type="GO" id="GO:0006935">
    <property type="term" value="P:chemotaxis"/>
    <property type="evidence" value="ECO:0007669"/>
    <property type="project" value="InterPro"/>
</dbReference>
<evidence type="ECO:0000256" key="3">
    <source>
        <dbReference type="PROSITE-ProRule" id="PRU00284"/>
    </source>
</evidence>
<dbReference type="InterPro" id="IPR004089">
    <property type="entry name" value="MCPsignal_dom"/>
</dbReference>
<gene>
    <name evidence="8" type="ORF">AT727_07130</name>
    <name evidence="7" type="ORF">DPCES_1038</name>
</gene>
<dbReference type="RefSeq" id="WP_011459470.1">
    <property type="nucleotide sequence ID" value="NZ_JAYFNZ010000002.1"/>
</dbReference>
<feature type="domain" description="Methyl-accepting transducer" evidence="5">
    <location>
        <begin position="286"/>
        <end position="522"/>
    </location>
</feature>
<dbReference type="PANTHER" id="PTHR32089:SF112">
    <property type="entry name" value="LYSOZYME-LIKE PROTEIN-RELATED"/>
    <property type="match status" value="1"/>
</dbReference>
<dbReference type="EMBL" id="LK996017">
    <property type="protein sequence ID" value="CDX00925.1"/>
    <property type="molecule type" value="Genomic_DNA"/>
</dbReference>
<proteinExistence type="inferred from homology"/>
<feature type="transmembrane region" description="Helical" evidence="4">
    <location>
        <begin position="13"/>
        <end position="35"/>
    </location>
</feature>
<comment type="similarity">
    <text evidence="2">Belongs to the methyl-accepting chemotaxis (MCP) protein family.</text>
</comment>
<protein>
    <submittedName>
        <fullName evidence="7 8">Chemotaxis protein</fullName>
    </submittedName>
</protein>
<feature type="domain" description="HAMP" evidence="6">
    <location>
        <begin position="214"/>
        <end position="267"/>
    </location>
</feature>
<dbReference type="PANTHER" id="PTHR32089">
    <property type="entry name" value="METHYL-ACCEPTING CHEMOTAXIS PROTEIN MCPB"/>
    <property type="match status" value="1"/>
</dbReference>
<dbReference type="InterPro" id="IPR003660">
    <property type="entry name" value="HAMP_dom"/>
</dbReference>
<dbReference type="GO" id="GO:0007165">
    <property type="term" value="P:signal transduction"/>
    <property type="evidence" value="ECO:0007669"/>
    <property type="project" value="UniProtKB-KW"/>
</dbReference>
<dbReference type="GO" id="GO:0016020">
    <property type="term" value="C:membrane"/>
    <property type="evidence" value="ECO:0007669"/>
    <property type="project" value="InterPro"/>
</dbReference>
<keyword evidence="4" id="KW-0812">Transmembrane</keyword>
<evidence type="ECO:0000256" key="1">
    <source>
        <dbReference type="ARBA" id="ARBA00023224"/>
    </source>
</evidence>
<name>A0A098AXT1_DESHA</name>
<reference evidence="8 9" key="2">
    <citation type="submission" date="2015-12" db="EMBL/GenBank/DDBJ databases">
        <title>Draft Genome Sequence of Desulfitobacterium hafniense Strain DH, a Sulfate-reducing Bacterium Isolated from Paddy Soils.</title>
        <authorList>
            <person name="Bao P."/>
            <person name="Zhang X."/>
            <person name="Li G."/>
        </authorList>
    </citation>
    <scope>NUCLEOTIDE SEQUENCE [LARGE SCALE GENOMIC DNA]</scope>
    <source>
        <strain evidence="8 9">DH</strain>
    </source>
</reference>
<dbReference type="InterPro" id="IPR024478">
    <property type="entry name" value="HlyB_4HB_MCP"/>
</dbReference>
<keyword evidence="4" id="KW-0472">Membrane</keyword>
<dbReference type="PROSITE" id="PS50111">
    <property type="entry name" value="CHEMOTAXIS_TRANSDUC_2"/>
    <property type="match status" value="1"/>
</dbReference>
<evidence type="ECO:0000259" key="6">
    <source>
        <dbReference type="PROSITE" id="PS50885"/>
    </source>
</evidence>
<evidence type="ECO:0000313" key="8">
    <source>
        <dbReference type="EMBL" id="KTE90361.1"/>
    </source>
</evidence>
<dbReference type="SUPFAM" id="SSF58104">
    <property type="entry name" value="Methyl-accepting chemotaxis protein (MCP) signaling domain"/>
    <property type="match status" value="1"/>
</dbReference>
<dbReference type="Pfam" id="PF12729">
    <property type="entry name" value="4HB_MCP_1"/>
    <property type="match status" value="1"/>
</dbReference>
<dbReference type="FunFam" id="1.10.287.950:FF:000001">
    <property type="entry name" value="Methyl-accepting chemotaxis sensory transducer"/>
    <property type="match status" value="1"/>
</dbReference>
<dbReference type="PROSITE" id="PS50885">
    <property type="entry name" value="HAMP"/>
    <property type="match status" value="1"/>
</dbReference>
<organism evidence="7">
    <name type="scientific">Desulfitobacterium hafniense</name>
    <name type="common">Desulfitobacterium frappieri</name>
    <dbReference type="NCBI Taxonomy" id="49338"/>
    <lineage>
        <taxon>Bacteria</taxon>
        <taxon>Bacillati</taxon>
        <taxon>Bacillota</taxon>
        <taxon>Clostridia</taxon>
        <taxon>Eubacteriales</taxon>
        <taxon>Desulfitobacteriaceae</taxon>
        <taxon>Desulfitobacterium</taxon>
    </lineage>
</organism>
<keyword evidence="4" id="KW-1133">Transmembrane helix</keyword>
<dbReference type="SMART" id="SM00283">
    <property type="entry name" value="MA"/>
    <property type="match status" value="1"/>
</dbReference>
<dbReference type="SMART" id="SM00304">
    <property type="entry name" value="HAMP"/>
    <property type="match status" value="1"/>
</dbReference>
<dbReference type="AlphaFoldDB" id="A0A098AXT1"/>
<evidence type="ECO:0000313" key="7">
    <source>
        <dbReference type="EMBL" id="CDX00925.1"/>
    </source>
</evidence>
<dbReference type="PRINTS" id="PR00260">
    <property type="entry name" value="CHEMTRNSDUCR"/>
</dbReference>